<dbReference type="InterPro" id="IPR051547">
    <property type="entry name" value="TDP2-like"/>
</dbReference>
<evidence type="ECO:0000256" key="6">
    <source>
        <dbReference type="ARBA" id="ARBA00022801"/>
    </source>
</evidence>
<sequence>MAVQRQKQRQRVLDGLLALYPVGLIGLTLVALVAPQRTGLMALTQVFAHFLFLPLLLLLPLAVLVRLSLLRFALGAALAVFLIVYPPAFHVGSAPPPAATGVQVRIMTWNLFYGRVSAAQLQARLETYEPDIVLVQEMLGEGFVVSEWLTTQYPYHLIGSYATAPGMAIFSRYPIVEASVPQFAEAHWDMPRIIWARLDIEEHTLSVVNAHPIPPRTFGTNCAVLRCYNQGPRDAQIVDLRRFVDEIRAQMGDPLILGGDMNVTEREEAYFDLAHGLVDVHRAVGRGFGASWRPGMLQVPFGLLRIDYFFTAPGVRPLKVMTDCRWYGSDHCVLVGDFGIEERGIVGKP</sequence>
<dbReference type="GO" id="GO:0046872">
    <property type="term" value="F:metal ion binding"/>
    <property type="evidence" value="ECO:0007669"/>
    <property type="project" value="UniProtKB-KW"/>
</dbReference>
<dbReference type="PANTHER" id="PTHR15822:SF4">
    <property type="entry name" value="TYROSYL-DNA PHOSPHODIESTERASE 2"/>
    <property type="match status" value="1"/>
</dbReference>
<evidence type="ECO:0000256" key="4">
    <source>
        <dbReference type="ARBA" id="ARBA00022723"/>
    </source>
</evidence>
<comment type="cofactor">
    <cofactor evidence="1">
        <name>Mn(2+)</name>
        <dbReference type="ChEBI" id="CHEBI:29035"/>
    </cofactor>
</comment>
<evidence type="ECO:0000256" key="3">
    <source>
        <dbReference type="ARBA" id="ARBA00022722"/>
    </source>
</evidence>
<dbReference type="EMBL" id="LYXE01000182">
    <property type="protein sequence ID" value="PDV96772.1"/>
    <property type="molecule type" value="Genomic_DNA"/>
</dbReference>
<feature type="transmembrane region" description="Helical" evidence="9">
    <location>
        <begin position="72"/>
        <end position="89"/>
    </location>
</feature>
<keyword evidence="3" id="KW-0540">Nuclease</keyword>
<dbReference type="AlphaFoldDB" id="A0A2H3KSE6"/>
<organism evidence="11 12">
    <name type="scientific">Candidatus Chloroploca asiatica</name>
    <dbReference type="NCBI Taxonomy" id="1506545"/>
    <lineage>
        <taxon>Bacteria</taxon>
        <taxon>Bacillati</taxon>
        <taxon>Chloroflexota</taxon>
        <taxon>Chloroflexia</taxon>
        <taxon>Chloroflexales</taxon>
        <taxon>Chloroflexineae</taxon>
        <taxon>Oscillochloridaceae</taxon>
        <taxon>Candidatus Chloroploca</taxon>
    </lineage>
</organism>
<keyword evidence="9" id="KW-0812">Transmembrane</keyword>
<evidence type="ECO:0000256" key="1">
    <source>
        <dbReference type="ARBA" id="ARBA00001936"/>
    </source>
</evidence>
<evidence type="ECO:0000256" key="5">
    <source>
        <dbReference type="ARBA" id="ARBA00022763"/>
    </source>
</evidence>
<dbReference type="PANTHER" id="PTHR15822">
    <property type="entry name" value="TRAF AND TNF RECEPTOR-ASSOCIATED PROTEIN"/>
    <property type="match status" value="1"/>
</dbReference>
<keyword evidence="9" id="KW-0472">Membrane</keyword>
<proteinExistence type="predicted"/>
<evidence type="ECO:0000256" key="9">
    <source>
        <dbReference type="SAM" id="Phobius"/>
    </source>
</evidence>
<dbReference type="SUPFAM" id="SSF56219">
    <property type="entry name" value="DNase I-like"/>
    <property type="match status" value="1"/>
</dbReference>
<evidence type="ECO:0000313" key="11">
    <source>
        <dbReference type="EMBL" id="PDV96772.1"/>
    </source>
</evidence>
<dbReference type="GO" id="GO:0016787">
    <property type="term" value="F:hydrolase activity"/>
    <property type="evidence" value="ECO:0007669"/>
    <property type="project" value="UniProtKB-KW"/>
</dbReference>
<comment type="cofactor">
    <cofactor evidence="2">
        <name>Mg(2+)</name>
        <dbReference type="ChEBI" id="CHEBI:18420"/>
    </cofactor>
</comment>
<dbReference type="Proteomes" id="UP000220922">
    <property type="component" value="Unassembled WGS sequence"/>
</dbReference>
<evidence type="ECO:0000256" key="7">
    <source>
        <dbReference type="ARBA" id="ARBA00022842"/>
    </source>
</evidence>
<dbReference type="InterPro" id="IPR036691">
    <property type="entry name" value="Endo/exonu/phosph_ase_sf"/>
</dbReference>
<keyword evidence="7" id="KW-0460">Magnesium</keyword>
<evidence type="ECO:0000256" key="8">
    <source>
        <dbReference type="ARBA" id="ARBA00023204"/>
    </source>
</evidence>
<dbReference type="InterPro" id="IPR005135">
    <property type="entry name" value="Endo/exonuclease/phosphatase"/>
</dbReference>
<protein>
    <recommendedName>
        <fullName evidence="10">Endonuclease/exonuclease/phosphatase domain-containing protein</fullName>
    </recommendedName>
</protein>
<keyword evidence="9" id="KW-1133">Transmembrane helix</keyword>
<dbReference type="GO" id="GO:0006281">
    <property type="term" value="P:DNA repair"/>
    <property type="evidence" value="ECO:0007669"/>
    <property type="project" value="UniProtKB-KW"/>
</dbReference>
<feature type="domain" description="Endonuclease/exonuclease/phosphatase" evidence="10">
    <location>
        <begin position="107"/>
        <end position="331"/>
    </location>
</feature>
<evidence type="ECO:0000259" key="10">
    <source>
        <dbReference type="Pfam" id="PF03372"/>
    </source>
</evidence>
<evidence type="ECO:0000256" key="2">
    <source>
        <dbReference type="ARBA" id="ARBA00001946"/>
    </source>
</evidence>
<reference evidence="11 12" key="1">
    <citation type="submission" date="2016-05" db="EMBL/GenBank/DDBJ databases">
        <authorList>
            <person name="Lavstsen T."/>
            <person name="Jespersen J.S."/>
        </authorList>
    </citation>
    <scope>NUCLEOTIDE SEQUENCE [LARGE SCALE GENOMIC DNA]</scope>
    <source>
        <strain evidence="11 12">B7-9</strain>
    </source>
</reference>
<keyword evidence="8" id="KW-0234">DNA repair</keyword>
<evidence type="ECO:0000313" key="12">
    <source>
        <dbReference type="Proteomes" id="UP000220922"/>
    </source>
</evidence>
<keyword evidence="5" id="KW-0227">DNA damage</keyword>
<accession>A0A2H3KSE6</accession>
<dbReference type="Gene3D" id="3.60.10.10">
    <property type="entry name" value="Endonuclease/exonuclease/phosphatase"/>
    <property type="match status" value="1"/>
</dbReference>
<feature type="transmembrane region" description="Helical" evidence="9">
    <location>
        <begin position="12"/>
        <end position="34"/>
    </location>
</feature>
<gene>
    <name evidence="11" type="ORF">A9Q02_05990</name>
</gene>
<dbReference type="GO" id="GO:0004518">
    <property type="term" value="F:nuclease activity"/>
    <property type="evidence" value="ECO:0007669"/>
    <property type="project" value="UniProtKB-KW"/>
</dbReference>
<keyword evidence="6" id="KW-0378">Hydrolase</keyword>
<name>A0A2H3KSE6_9CHLR</name>
<feature type="transmembrane region" description="Helical" evidence="9">
    <location>
        <begin position="46"/>
        <end position="65"/>
    </location>
</feature>
<comment type="caution">
    <text evidence="11">The sequence shown here is derived from an EMBL/GenBank/DDBJ whole genome shotgun (WGS) entry which is preliminary data.</text>
</comment>
<keyword evidence="4" id="KW-0479">Metal-binding</keyword>
<dbReference type="Pfam" id="PF03372">
    <property type="entry name" value="Exo_endo_phos"/>
    <property type="match status" value="1"/>
</dbReference>
<keyword evidence="12" id="KW-1185">Reference proteome</keyword>